<sequence length="117" mass="12865">MYGALWLAAILTGFLAVWGLYFAIIDRAVIFKQLIVAGVIEVLMLGIAVVMAVQQIGGYAVKDGITLWGYLLTCLILLPIGGAWALIDRTRTSSIALVILSISLLVCQWRLWQVWTV</sequence>
<evidence type="ECO:0000313" key="2">
    <source>
        <dbReference type="EMBL" id="OKL54232.1"/>
    </source>
</evidence>
<feature type="transmembrane region" description="Helical" evidence="1">
    <location>
        <begin position="6"/>
        <end position="25"/>
    </location>
</feature>
<keyword evidence="1" id="KW-0812">Transmembrane</keyword>
<evidence type="ECO:0008006" key="4">
    <source>
        <dbReference type="Google" id="ProtNLM"/>
    </source>
</evidence>
<dbReference type="Proteomes" id="UP000185628">
    <property type="component" value="Unassembled WGS sequence"/>
</dbReference>
<proteinExistence type="predicted"/>
<protein>
    <recommendedName>
        <fullName evidence="4">Integral membrane protein</fullName>
    </recommendedName>
</protein>
<feature type="transmembrane region" description="Helical" evidence="1">
    <location>
        <begin position="94"/>
        <end position="112"/>
    </location>
</feature>
<keyword evidence="1" id="KW-1133">Transmembrane helix</keyword>
<evidence type="ECO:0000256" key="1">
    <source>
        <dbReference type="SAM" id="Phobius"/>
    </source>
</evidence>
<accession>A0A1Q5Q3G2</accession>
<dbReference type="AlphaFoldDB" id="A0A1Q5Q3G2"/>
<keyword evidence="3" id="KW-1185">Reference proteome</keyword>
<dbReference type="EMBL" id="MQVR01000022">
    <property type="protein sequence ID" value="OKL54232.1"/>
    <property type="molecule type" value="Genomic_DNA"/>
</dbReference>
<keyword evidence="1" id="KW-0472">Membrane</keyword>
<gene>
    <name evidence="2" type="ORF">BSZ39_05200</name>
</gene>
<reference evidence="3" key="1">
    <citation type="submission" date="2016-12" db="EMBL/GenBank/DDBJ databases">
        <authorList>
            <person name="Meng X."/>
        </authorList>
    </citation>
    <scope>NUCLEOTIDE SEQUENCE [LARGE SCALE GENOMIC DNA]</scope>
    <source>
        <strain evidence="3">DSM 19116</strain>
    </source>
</reference>
<name>A0A1Q5Q3G2_9ACTO</name>
<evidence type="ECO:0000313" key="3">
    <source>
        <dbReference type="Proteomes" id="UP000185628"/>
    </source>
</evidence>
<organism evidence="2 3">
    <name type="scientific">Bowdeniella nasicola</name>
    <dbReference type="NCBI Taxonomy" id="208480"/>
    <lineage>
        <taxon>Bacteria</taxon>
        <taxon>Bacillati</taxon>
        <taxon>Actinomycetota</taxon>
        <taxon>Actinomycetes</taxon>
        <taxon>Actinomycetales</taxon>
        <taxon>Actinomycetaceae</taxon>
        <taxon>Bowdeniella</taxon>
    </lineage>
</organism>
<feature type="transmembrane region" description="Helical" evidence="1">
    <location>
        <begin position="34"/>
        <end position="53"/>
    </location>
</feature>
<dbReference type="RefSeq" id="WP_073716315.1">
    <property type="nucleotide sequence ID" value="NZ_MQVR01000022.1"/>
</dbReference>
<dbReference type="OrthoDB" id="5197832at2"/>
<feature type="transmembrane region" description="Helical" evidence="1">
    <location>
        <begin position="65"/>
        <end position="87"/>
    </location>
</feature>
<comment type="caution">
    <text evidence="2">The sequence shown here is derived from an EMBL/GenBank/DDBJ whole genome shotgun (WGS) entry which is preliminary data.</text>
</comment>